<evidence type="ECO:0000256" key="1">
    <source>
        <dbReference type="SAM" id="Phobius"/>
    </source>
</evidence>
<sequence length="78" mass="9013">MFLTLFIIEKSLLVIGVLLLLSALAQYIRRTSDWRGVLTMFYKRIDMSVGEYRFYRLAISAIVLAAVLKVLLLTLYPQ</sequence>
<geneLocation type="plasmid" evidence="2">
    <name>p-HB236076</name>
</geneLocation>
<evidence type="ECO:0000313" key="2">
    <source>
        <dbReference type="EMBL" id="XDK26922.1"/>
    </source>
</evidence>
<accession>A0AB39HGB0</accession>
<dbReference type="AlphaFoldDB" id="A0AB39HGB0"/>
<protein>
    <submittedName>
        <fullName evidence="2">Uncharacterized protein</fullName>
    </submittedName>
</protein>
<reference evidence="2" key="1">
    <citation type="submission" date="2024-07" db="EMBL/GenBank/DDBJ databases">
        <title>Genome Analysis of a Potential Novel Vibrio Species Secreting pH- and Thermo-stable Alginate Lyase and its Application in Producing Alginate Oligosaccharides.</title>
        <authorList>
            <person name="Huang H."/>
            <person name="Bao K."/>
        </authorList>
    </citation>
    <scope>NUCLEOTIDE SEQUENCE</scope>
    <source>
        <strain evidence="2">HB236076</strain>
        <plasmid evidence="2">p-HB236076</plasmid>
    </source>
</reference>
<name>A0AB39HGB0_9VIBR</name>
<feature type="transmembrane region" description="Helical" evidence="1">
    <location>
        <begin position="54"/>
        <end position="76"/>
    </location>
</feature>
<dbReference type="KEGG" id="vih:AB0763_14150"/>
<keyword evidence="1" id="KW-0812">Transmembrane</keyword>
<dbReference type="EMBL" id="CP162602">
    <property type="protein sequence ID" value="XDK26922.1"/>
    <property type="molecule type" value="Genomic_DNA"/>
</dbReference>
<organism evidence="2">
    <name type="scientific">Vibrio sp. HB236076</name>
    <dbReference type="NCBI Taxonomy" id="3232307"/>
    <lineage>
        <taxon>Bacteria</taxon>
        <taxon>Pseudomonadati</taxon>
        <taxon>Pseudomonadota</taxon>
        <taxon>Gammaproteobacteria</taxon>
        <taxon>Vibrionales</taxon>
        <taxon>Vibrionaceae</taxon>
        <taxon>Vibrio</taxon>
    </lineage>
</organism>
<keyword evidence="2" id="KW-0614">Plasmid</keyword>
<keyword evidence="1" id="KW-0472">Membrane</keyword>
<proteinExistence type="predicted"/>
<keyword evidence="1" id="KW-1133">Transmembrane helix</keyword>
<dbReference type="RefSeq" id="WP_306099836.1">
    <property type="nucleotide sequence ID" value="NZ_CP162602.1"/>
</dbReference>
<gene>
    <name evidence="2" type="ORF">AB0763_14150</name>
</gene>